<sequence length="612" mass="70365">MVRNKLVSVVGVNPPADIASGRIAEVRSRSMSCNCMTRTSQQECRGILELQVEERYLRKIKKTIFLDWVCIFLIIMSGPVRVLFNVIPGYSCNIIIFLLYTSALFIWISQVKRRLLQNEECKFLSGVAALMLFLMAVRTIKFDFLPSGSVYARYAWYLYYVPQTLAVLWMFFAVLYIGKPYHYQLERKWRILYIPAFILIGGIMTNDFHQLAFRFPDGIQNWGMEYTRGLLYILAIGWIVIFCAMILVITFSRCAFSQNRRKIWIPMIPLGIGGVYTIIYILSPKGLFPSLYKMAEVICFIFPAFMECLILARLLPSNDSYMDLWQVSSVGGGLMDFEGNIFYSSEKCLPVKKEQIITAKRKTVLLSDEQTILRSHEVSGGWGFWYKDISDILKLNRNLEDVGDVLVEENAMLEGAIRLSEKKIKVEEKNQLYNEIAREVSPQLKELNELLDSLEQNNQDIREKLCYGGVLNVYIKRCSNLLIMSRQSGVLNVGELWLALSESLEYMRLYGIKAYGEKKGEGFLYGKDAILVYESFEKIIESVLQKTRAVMVLLDMKDVLSIKIELDRVKSTRNLLEIQKKFEKCNGTFETFSEEDTLYIRGTLPLLGGGVS</sequence>
<protein>
    <submittedName>
        <fullName evidence="3">Uncharacterized protein</fullName>
    </submittedName>
</protein>
<proteinExistence type="predicted"/>
<dbReference type="EMBL" id="QRPD01000002">
    <property type="protein sequence ID" value="RHL89838.1"/>
    <property type="molecule type" value="Genomic_DNA"/>
</dbReference>
<keyword evidence="2" id="KW-1133">Transmembrane helix</keyword>
<name>A0A415N3V0_9FIRM</name>
<evidence type="ECO:0000313" key="4">
    <source>
        <dbReference type="Proteomes" id="UP000283325"/>
    </source>
</evidence>
<feature type="coiled-coil region" evidence="1">
    <location>
        <begin position="419"/>
        <end position="464"/>
    </location>
</feature>
<keyword evidence="2" id="KW-0812">Transmembrane</keyword>
<feature type="transmembrane region" description="Helical" evidence="2">
    <location>
        <begin position="121"/>
        <end position="137"/>
    </location>
</feature>
<feature type="transmembrane region" description="Helical" evidence="2">
    <location>
        <begin position="90"/>
        <end position="109"/>
    </location>
</feature>
<keyword evidence="2" id="KW-0472">Membrane</keyword>
<comment type="caution">
    <text evidence="3">The sequence shown here is derived from an EMBL/GenBank/DDBJ whole genome shotgun (WGS) entry which is preliminary data.</text>
</comment>
<feature type="transmembrane region" description="Helical" evidence="2">
    <location>
        <begin position="229"/>
        <end position="251"/>
    </location>
</feature>
<accession>A0A415N3V0</accession>
<dbReference type="AlphaFoldDB" id="A0A415N3V0"/>
<gene>
    <name evidence="3" type="ORF">DWZ98_03280</name>
</gene>
<reference evidence="3 4" key="1">
    <citation type="submission" date="2018-08" db="EMBL/GenBank/DDBJ databases">
        <title>A genome reference for cultivated species of the human gut microbiota.</title>
        <authorList>
            <person name="Zou Y."/>
            <person name="Xue W."/>
            <person name="Luo G."/>
        </authorList>
    </citation>
    <scope>NUCLEOTIDE SEQUENCE [LARGE SCALE GENOMIC DNA]</scope>
    <source>
        <strain evidence="3 4">AF36-1BH</strain>
    </source>
</reference>
<dbReference type="Proteomes" id="UP000283325">
    <property type="component" value="Unassembled WGS sequence"/>
</dbReference>
<feature type="transmembrane region" description="Helical" evidence="2">
    <location>
        <begin position="190"/>
        <end position="209"/>
    </location>
</feature>
<feature type="transmembrane region" description="Helical" evidence="2">
    <location>
        <begin position="263"/>
        <end position="282"/>
    </location>
</feature>
<evidence type="ECO:0000313" key="3">
    <source>
        <dbReference type="EMBL" id="RHL89838.1"/>
    </source>
</evidence>
<feature type="transmembrane region" description="Helical" evidence="2">
    <location>
        <begin position="157"/>
        <end position="178"/>
    </location>
</feature>
<evidence type="ECO:0000256" key="2">
    <source>
        <dbReference type="SAM" id="Phobius"/>
    </source>
</evidence>
<keyword evidence="1" id="KW-0175">Coiled coil</keyword>
<organism evidence="3 4">
    <name type="scientific">Dorea formicigenerans</name>
    <dbReference type="NCBI Taxonomy" id="39486"/>
    <lineage>
        <taxon>Bacteria</taxon>
        <taxon>Bacillati</taxon>
        <taxon>Bacillota</taxon>
        <taxon>Clostridia</taxon>
        <taxon>Lachnospirales</taxon>
        <taxon>Lachnospiraceae</taxon>
        <taxon>Dorea</taxon>
    </lineage>
</organism>
<evidence type="ECO:0000256" key="1">
    <source>
        <dbReference type="SAM" id="Coils"/>
    </source>
</evidence>
<feature type="transmembrane region" description="Helical" evidence="2">
    <location>
        <begin position="64"/>
        <end position="84"/>
    </location>
</feature>